<keyword evidence="6 10" id="KW-0812">Transmembrane</keyword>
<dbReference type="Gene3D" id="2.60.40.3110">
    <property type="match status" value="1"/>
</dbReference>
<evidence type="ECO:0000256" key="3">
    <source>
        <dbReference type="ARBA" id="ARBA00022448"/>
    </source>
</evidence>
<feature type="region of interest" description="Disordered" evidence="11">
    <location>
        <begin position="1"/>
        <end position="25"/>
    </location>
</feature>
<dbReference type="InterPro" id="IPR000015">
    <property type="entry name" value="Fimb_usher"/>
</dbReference>
<keyword evidence="4" id="KW-1134">Transmembrane beta strand</keyword>
<dbReference type="InterPro" id="IPR037224">
    <property type="entry name" value="PapC_N_sf"/>
</dbReference>
<dbReference type="SUPFAM" id="SSF141729">
    <property type="entry name" value="FimD N-terminal domain-like"/>
    <property type="match status" value="1"/>
</dbReference>
<proteinExistence type="inferred from homology"/>
<evidence type="ECO:0000256" key="7">
    <source>
        <dbReference type="ARBA" id="ARBA00022729"/>
    </source>
</evidence>
<dbReference type="Pfam" id="PF00577">
    <property type="entry name" value="Usher"/>
    <property type="match status" value="1"/>
</dbReference>
<dbReference type="InterPro" id="IPR018030">
    <property type="entry name" value="Fimbrial_membr_usher_CS"/>
</dbReference>
<dbReference type="InterPro" id="IPR025949">
    <property type="entry name" value="PapC-like_C"/>
</dbReference>
<reference evidence="14 15" key="1">
    <citation type="submission" date="2021-04" db="EMBL/GenBank/DDBJ databases">
        <title>Pseudomonas boanensis sp. nov., a bacterium isolated from river water used for household purposes in Boane District, Mozambique.</title>
        <authorList>
            <person name="Nicklasson M."/>
            <person name="Martin-Rodriguez A.J."/>
            <person name="Thorell K."/>
            <person name="Neves L."/>
            <person name="Mussagy A."/>
            <person name="Rydberg H.A."/>
            <person name="Hernroth B."/>
            <person name="Svensson-Stadler L."/>
            <person name="Sjoling A."/>
        </authorList>
    </citation>
    <scope>NUCLEOTIDE SEQUENCE [LARGE SCALE GENOMIC DNA]</scope>
    <source>
        <strain evidence="14 15">DB1</strain>
    </source>
</reference>
<evidence type="ECO:0000313" key="15">
    <source>
        <dbReference type="Proteomes" id="UP001519667"/>
    </source>
</evidence>
<dbReference type="Pfam" id="PF13954">
    <property type="entry name" value="PapC_N"/>
    <property type="match status" value="1"/>
</dbReference>
<dbReference type="PANTHER" id="PTHR30451:SF21">
    <property type="entry name" value="FIMBRIAL USHER DOMAIN-CONTAINING PROTEIN YDET-RELATED"/>
    <property type="match status" value="1"/>
</dbReference>
<feature type="compositionally biased region" description="Polar residues" evidence="11">
    <location>
        <begin position="576"/>
        <end position="591"/>
    </location>
</feature>
<dbReference type="Gene3D" id="2.60.40.2610">
    <property type="entry name" value="Outer membrane usher protein FimD, plug domain"/>
    <property type="match status" value="1"/>
</dbReference>
<dbReference type="PROSITE" id="PS01151">
    <property type="entry name" value="FIMBRIAL_USHER"/>
    <property type="match status" value="1"/>
</dbReference>
<comment type="similarity">
    <text evidence="2 10">Belongs to the fimbrial export usher family.</text>
</comment>
<dbReference type="Pfam" id="PF13953">
    <property type="entry name" value="PapC_C"/>
    <property type="match status" value="1"/>
</dbReference>
<keyword evidence="9 10" id="KW-0998">Cell outer membrane</keyword>
<keyword evidence="3 10" id="KW-0813">Transport</keyword>
<dbReference type="Gene3D" id="3.10.20.410">
    <property type="match status" value="1"/>
</dbReference>
<dbReference type="PANTHER" id="PTHR30451">
    <property type="entry name" value="OUTER MEMBRANE USHER PROTEIN"/>
    <property type="match status" value="1"/>
</dbReference>
<dbReference type="EMBL" id="JAGTIS010000024">
    <property type="protein sequence ID" value="MBT8769297.1"/>
    <property type="molecule type" value="Genomic_DNA"/>
</dbReference>
<accession>A0ABS5XNL3</accession>
<feature type="domain" description="PapC-like C-terminal" evidence="12">
    <location>
        <begin position="781"/>
        <end position="840"/>
    </location>
</feature>
<feature type="compositionally biased region" description="Polar residues" evidence="11">
    <location>
        <begin position="606"/>
        <end position="620"/>
    </location>
</feature>
<sequence length="860" mass="93393">MSNRPNHSLGRSRRTSAENHQPVPSGIPNRLALAITLAVPAMVLGAETPVVQPTDEAQVESFNTTFLKGAPSSVDLQLLLRENSVLPGNYRVDLYSNQVIVGRRDIDFVRNPQTGIVEACLNYDLLHLLGIDMAKLIEQGKLHPEAPETCYDLPTLIDQATLRYDSTRLRLLASVPQVAMARGMRGYVDPALWDSGVTAAFVNYQFNTNRNRDGFGRQVSSNLSLRNGINLGAWRLRNESNYRTGTGRPSQFTSNRTYLQHDVTPLRGQFSVGEIYSDTDLFDSVRYRGIKLASDEGMKADSERGYAPVIRGVAETNATVEIRQNDYILYSATVPPGPFEISDIYPTGSNGDLEVTIIEADGRRRVTKQAFSSLPTMVREGQVKYSASAGEFNSNSDGLETPKFVSGTVAYGVSSNLTGIAGAQVTQDFNAVSLGAGRNTSIGAFSVDMTHSSSRVKGLSAQGNSLRALYAKTFTGTDTSFTLAAYRYSTEGYRTLSDHVLELSEGIQSQSSRSKVRTDLTVNQTLGGRKYGNLYINASDERYWNRGGSRSFSAGYSNGWRDVSYSFSVTQTKDIGSTNSSNDDTQVNLSVSFPLGSRPRSPRAYLTTTSQKHSDNTQVGVNGYLSEDSDTSYSLQGGNSSNSGNSASASLNSRTSIADITLGYSKGRDYTSENLNVSGSLVAHGGGINLGQPVGETFTLVEVPDISGVGISNYTGVSTGYNGYAVVPNAQPYRVNWITLDTRNLGGDIEIENATQQVVPRRGAVVLARYAGKKGRRVQFELLDDQGKPIPFGASLEDSDGKQLAISDPSGRALALVEKDESTVVIKWESKQCMASYALAPQDKTINYERYRLACRPEAN</sequence>
<protein>
    <submittedName>
        <fullName evidence="14">Fimbrial biogenesis outer membrane usher protein</fullName>
    </submittedName>
</protein>
<keyword evidence="8 10" id="KW-0472">Membrane</keyword>
<gene>
    <name evidence="14" type="ORF">J7302_24625</name>
</gene>
<comment type="caution">
    <text evidence="14">The sequence shown here is derived from an EMBL/GenBank/DDBJ whole genome shotgun (WGS) entry which is preliminary data.</text>
</comment>
<dbReference type="InterPro" id="IPR043142">
    <property type="entry name" value="PapC-like_C_sf"/>
</dbReference>
<dbReference type="InterPro" id="IPR042186">
    <property type="entry name" value="FimD_plug_dom"/>
</dbReference>
<evidence type="ECO:0000256" key="11">
    <source>
        <dbReference type="SAM" id="MobiDB-lite"/>
    </source>
</evidence>
<feature type="region of interest" description="Disordered" evidence="11">
    <location>
        <begin position="576"/>
        <end position="650"/>
    </location>
</feature>
<comment type="subcellular location">
    <subcellularLocation>
        <location evidence="1 10">Cell outer membrane</location>
        <topology evidence="1 10">Multi-pass membrane protein</topology>
    </subcellularLocation>
</comment>
<dbReference type="InterPro" id="IPR025885">
    <property type="entry name" value="PapC_N"/>
</dbReference>
<evidence type="ECO:0000259" key="12">
    <source>
        <dbReference type="Pfam" id="PF13953"/>
    </source>
</evidence>
<evidence type="ECO:0000256" key="9">
    <source>
        <dbReference type="ARBA" id="ARBA00023237"/>
    </source>
</evidence>
<dbReference type="Gene3D" id="2.60.40.2070">
    <property type="match status" value="1"/>
</dbReference>
<keyword evidence="7" id="KW-0732">Signal</keyword>
<evidence type="ECO:0000256" key="2">
    <source>
        <dbReference type="ARBA" id="ARBA00008064"/>
    </source>
</evidence>
<evidence type="ECO:0000256" key="1">
    <source>
        <dbReference type="ARBA" id="ARBA00004571"/>
    </source>
</evidence>
<evidence type="ECO:0000256" key="10">
    <source>
        <dbReference type="RuleBase" id="RU003884"/>
    </source>
</evidence>
<evidence type="ECO:0000259" key="13">
    <source>
        <dbReference type="Pfam" id="PF13954"/>
    </source>
</evidence>
<evidence type="ECO:0000256" key="4">
    <source>
        <dbReference type="ARBA" id="ARBA00022452"/>
    </source>
</evidence>
<evidence type="ECO:0000256" key="8">
    <source>
        <dbReference type="ARBA" id="ARBA00023136"/>
    </source>
</evidence>
<name>A0ABS5XNL3_9GAMM</name>
<evidence type="ECO:0000313" key="14">
    <source>
        <dbReference type="EMBL" id="MBT8769297.1"/>
    </source>
</evidence>
<keyword evidence="15" id="KW-1185">Reference proteome</keyword>
<evidence type="ECO:0000256" key="5">
    <source>
        <dbReference type="ARBA" id="ARBA00022558"/>
    </source>
</evidence>
<keyword evidence="5 10" id="KW-1029">Fimbrium biogenesis</keyword>
<evidence type="ECO:0000256" key="6">
    <source>
        <dbReference type="ARBA" id="ARBA00022692"/>
    </source>
</evidence>
<feature type="compositionally biased region" description="Low complexity" evidence="11">
    <location>
        <begin position="632"/>
        <end position="650"/>
    </location>
</feature>
<dbReference type="Proteomes" id="UP001519667">
    <property type="component" value="Unassembled WGS sequence"/>
</dbReference>
<organism evidence="14 15">
    <name type="scientific">Metapseudomonas boanensis</name>
    <dbReference type="NCBI Taxonomy" id="2822138"/>
    <lineage>
        <taxon>Bacteria</taxon>
        <taxon>Pseudomonadati</taxon>
        <taxon>Pseudomonadota</taxon>
        <taxon>Gammaproteobacteria</taxon>
        <taxon>Pseudomonadales</taxon>
        <taxon>Pseudomonadaceae</taxon>
        <taxon>Metapseudomonas</taxon>
    </lineage>
</organism>
<feature type="domain" description="PapC N-terminal" evidence="13">
    <location>
        <begin position="61"/>
        <end position="207"/>
    </location>
</feature>